<evidence type="ECO:0000256" key="4">
    <source>
        <dbReference type="ARBA" id="ARBA00012045"/>
    </source>
</evidence>
<dbReference type="GO" id="GO:0000701">
    <property type="term" value="F:purine-specific mismatch base pair DNA N-glycosylase activity"/>
    <property type="evidence" value="ECO:0007669"/>
    <property type="project" value="UniProtKB-EC"/>
</dbReference>
<comment type="similarity">
    <text evidence="3 14">Belongs to the Nth/MutY family.</text>
</comment>
<evidence type="ECO:0000256" key="9">
    <source>
        <dbReference type="ARBA" id="ARBA00022801"/>
    </source>
</evidence>
<dbReference type="GO" id="GO:0006284">
    <property type="term" value="P:base-excision repair"/>
    <property type="evidence" value="ECO:0007669"/>
    <property type="project" value="UniProtKB-UniRule"/>
</dbReference>
<dbReference type="SMART" id="SM00525">
    <property type="entry name" value="FES"/>
    <property type="match status" value="1"/>
</dbReference>
<feature type="domain" description="HhH-GPD" evidence="15">
    <location>
        <begin position="36"/>
        <end position="183"/>
    </location>
</feature>
<dbReference type="InterPro" id="IPR011257">
    <property type="entry name" value="DNA_glycosylase"/>
</dbReference>
<sequence length="344" mass="39172">MKSFASILLDWYDQHKRDLPWRHTRDPYLIWLSEIILQQTRVAQGMEYYLRFAKRFPTPLSLAEASEDEVLKYWQGLGYYSRARNLHAAAKSMAGVFPRSYEGVRALKGVGDYTAAAICSIAYQMPYAVVDGNVYRVLARVFGISIAIDSPEGKKVFMQKAQQLLDGKRPGDYNQAIMDFGAMVCTPVSPQCDACPLAKRCKARQEKRVEELPVKMQKTKISSRYFHYIYVRQGNNTWLHKRGPGDVWQNLYEPPLVESQTPEENWLAGAAYKRLFGRRKAMLKVPPVKHVLSHRVIYADLSEVDLPSSCPVAEGFLCVSAKEIPQYAVSRLVQKLLEKAKVGI</sequence>
<dbReference type="Pfam" id="PF00730">
    <property type="entry name" value="HhH-GPD"/>
    <property type="match status" value="1"/>
</dbReference>
<evidence type="ECO:0000256" key="7">
    <source>
        <dbReference type="ARBA" id="ARBA00022723"/>
    </source>
</evidence>
<keyword evidence="11" id="KW-0411">Iron-sulfur</keyword>
<keyword evidence="7" id="KW-0479">Metal-binding</keyword>
<dbReference type="Pfam" id="PF14815">
    <property type="entry name" value="NUDIX_4"/>
    <property type="match status" value="1"/>
</dbReference>
<evidence type="ECO:0000256" key="6">
    <source>
        <dbReference type="ARBA" id="ARBA00022485"/>
    </source>
</evidence>
<gene>
    <name evidence="16" type="ORF">B5F75_04510</name>
</gene>
<dbReference type="Gene3D" id="3.90.79.10">
    <property type="entry name" value="Nucleoside Triphosphate Pyrophosphohydrolase"/>
    <property type="match status" value="1"/>
</dbReference>
<comment type="catalytic activity">
    <reaction evidence="1 14">
        <text>Hydrolyzes free adenine bases from 7,8-dihydro-8-oxoguanine:adenine mismatched double-stranded DNA, leaving an apurinic site.</text>
        <dbReference type="EC" id="3.2.2.31"/>
    </reaction>
</comment>
<dbReference type="Gene3D" id="1.10.1670.10">
    <property type="entry name" value="Helix-hairpin-Helix base-excision DNA repair enzymes (C-terminal)"/>
    <property type="match status" value="1"/>
</dbReference>
<dbReference type="GO" id="GO:0034039">
    <property type="term" value="F:8-oxo-7,8-dihydroguanine DNA N-glycosylase activity"/>
    <property type="evidence" value="ECO:0007669"/>
    <property type="project" value="TreeGrafter"/>
</dbReference>
<keyword evidence="10 14" id="KW-0408">Iron</keyword>
<keyword evidence="12" id="KW-0234">DNA repair</keyword>
<evidence type="ECO:0000256" key="5">
    <source>
        <dbReference type="ARBA" id="ARBA00022023"/>
    </source>
</evidence>
<dbReference type="GO" id="GO:0032357">
    <property type="term" value="F:oxidized purine DNA binding"/>
    <property type="evidence" value="ECO:0007669"/>
    <property type="project" value="TreeGrafter"/>
</dbReference>
<keyword evidence="9" id="KW-0378">Hydrolase</keyword>
<dbReference type="NCBIfam" id="TIGR01084">
    <property type="entry name" value="mutY"/>
    <property type="match status" value="1"/>
</dbReference>
<dbReference type="RefSeq" id="WP_087288389.1">
    <property type="nucleotide sequence ID" value="NZ_NFJD01000003.1"/>
</dbReference>
<evidence type="ECO:0000256" key="14">
    <source>
        <dbReference type="RuleBase" id="RU365096"/>
    </source>
</evidence>
<evidence type="ECO:0000256" key="10">
    <source>
        <dbReference type="ARBA" id="ARBA00023004"/>
    </source>
</evidence>
<dbReference type="InterPro" id="IPR005760">
    <property type="entry name" value="A/G_AdeGlyc_MutY"/>
</dbReference>
<accession>A0A1Y4DJG0</accession>
<dbReference type="SMART" id="SM00478">
    <property type="entry name" value="ENDO3c"/>
    <property type="match status" value="1"/>
</dbReference>
<dbReference type="SUPFAM" id="SSF48150">
    <property type="entry name" value="DNA-glycosylase"/>
    <property type="match status" value="1"/>
</dbReference>
<dbReference type="AlphaFoldDB" id="A0A1Y4DJG0"/>
<dbReference type="Proteomes" id="UP000196368">
    <property type="component" value="Unassembled WGS sequence"/>
</dbReference>
<dbReference type="InterPro" id="IPR029119">
    <property type="entry name" value="MutY_C"/>
</dbReference>
<dbReference type="InterPro" id="IPR044298">
    <property type="entry name" value="MIG/MutY"/>
</dbReference>
<dbReference type="GO" id="GO:0035485">
    <property type="term" value="F:adenine/guanine mispair binding"/>
    <property type="evidence" value="ECO:0007669"/>
    <property type="project" value="TreeGrafter"/>
</dbReference>
<dbReference type="Gene3D" id="1.10.340.30">
    <property type="entry name" value="Hypothetical protein, domain 2"/>
    <property type="match status" value="1"/>
</dbReference>
<comment type="function">
    <text evidence="2">Adenine glycosylase active on G-A mispairs. MutY also corrects error-prone DNA synthesis past GO lesions which are due to the oxidatively damaged form of guanine: 7,8-dihydro-8-oxoguanine (8-oxo-dGTP).</text>
</comment>
<dbReference type="SUPFAM" id="SSF55811">
    <property type="entry name" value="Nudix"/>
    <property type="match status" value="1"/>
</dbReference>
<dbReference type="InterPro" id="IPR015797">
    <property type="entry name" value="NUDIX_hydrolase-like_dom_sf"/>
</dbReference>
<keyword evidence="17" id="KW-1185">Reference proteome</keyword>
<evidence type="ECO:0000256" key="8">
    <source>
        <dbReference type="ARBA" id="ARBA00022763"/>
    </source>
</evidence>
<dbReference type="Pfam" id="PF10576">
    <property type="entry name" value="EndIII_4Fe-2S"/>
    <property type="match status" value="1"/>
</dbReference>
<dbReference type="InterPro" id="IPR003265">
    <property type="entry name" value="HhH-GPD_domain"/>
</dbReference>
<keyword evidence="8 14" id="KW-0227">DNA damage</keyword>
<dbReference type="InterPro" id="IPR023170">
    <property type="entry name" value="HhH_base_excis_C"/>
</dbReference>
<evidence type="ECO:0000256" key="2">
    <source>
        <dbReference type="ARBA" id="ARBA00002933"/>
    </source>
</evidence>
<name>A0A1Y4DJG0_9BACT</name>
<dbReference type="EMBL" id="NFJD01000003">
    <property type="protein sequence ID" value="OUO56460.1"/>
    <property type="molecule type" value="Genomic_DNA"/>
</dbReference>
<reference evidence="17" key="1">
    <citation type="submission" date="2017-04" db="EMBL/GenBank/DDBJ databases">
        <title>Function of individual gut microbiota members based on whole genome sequencing of pure cultures obtained from chicken caecum.</title>
        <authorList>
            <person name="Medvecky M."/>
            <person name="Cejkova D."/>
            <person name="Polansky O."/>
            <person name="Karasova D."/>
            <person name="Kubasova T."/>
            <person name="Cizek A."/>
            <person name="Rychlik I."/>
        </authorList>
    </citation>
    <scope>NUCLEOTIDE SEQUENCE [LARGE SCALE GENOMIC DNA]</scope>
    <source>
        <strain evidence="17">An273</strain>
    </source>
</reference>
<evidence type="ECO:0000259" key="15">
    <source>
        <dbReference type="SMART" id="SM00478"/>
    </source>
</evidence>
<organism evidence="16 17">
    <name type="scientific">Candidatus Avelusimicrobium gallicola</name>
    <dbReference type="NCBI Taxonomy" id="2562704"/>
    <lineage>
        <taxon>Bacteria</taxon>
        <taxon>Pseudomonadati</taxon>
        <taxon>Elusimicrobiota</taxon>
        <taxon>Elusimicrobia</taxon>
        <taxon>Elusimicrobiales</taxon>
        <taxon>Elusimicrobiaceae</taxon>
        <taxon>Candidatus Avelusimicrobium</taxon>
    </lineage>
</organism>
<dbReference type="InterPro" id="IPR003651">
    <property type="entry name" value="Endonuclease3_FeS-loop_motif"/>
</dbReference>
<dbReference type="GO" id="GO:0046872">
    <property type="term" value="F:metal ion binding"/>
    <property type="evidence" value="ECO:0007669"/>
    <property type="project" value="UniProtKB-UniRule"/>
</dbReference>
<evidence type="ECO:0000313" key="16">
    <source>
        <dbReference type="EMBL" id="OUO56460.1"/>
    </source>
</evidence>
<dbReference type="CDD" id="cd00056">
    <property type="entry name" value="ENDO3c"/>
    <property type="match status" value="1"/>
</dbReference>
<dbReference type="GO" id="GO:0051539">
    <property type="term" value="F:4 iron, 4 sulfur cluster binding"/>
    <property type="evidence" value="ECO:0007669"/>
    <property type="project" value="UniProtKB-UniRule"/>
</dbReference>
<keyword evidence="13 14" id="KW-0326">Glycosidase</keyword>
<protein>
    <recommendedName>
        <fullName evidence="5 14">Adenine DNA glycosylase</fullName>
        <ecNumber evidence="4 14">3.2.2.31</ecNumber>
    </recommendedName>
</protein>
<dbReference type="EC" id="3.2.2.31" evidence="4 14"/>
<evidence type="ECO:0000256" key="12">
    <source>
        <dbReference type="ARBA" id="ARBA00023204"/>
    </source>
</evidence>
<evidence type="ECO:0000256" key="13">
    <source>
        <dbReference type="ARBA" id="ARBA00023295"/>
    </source>
</evidence>
<dbReference type="OrthoDB" id="9802365at2"/>
<comment type="caution">
    <text evidence="16">The sequence shown here is derived from an EMBL/GenBank/DDBJ whole genome shotgun (WGS) entry which is preliminary data.</text>
</comment>
<dbReference type="PANTHER" id="PTHR42944:SF1">
    <property type="entry name" value="ADENINE DNA GLYCOSYLASE"/>
    <property type="match status" value="1"/>
</dbReference>
<evidence type="ECO:0000313" key="17">
    <source>
        <dbReference type="Proteomes" id="UP000196368"/>
    </source>
</evidence>
<dbReference type="CDD" id="cd03431">
    <property type="entry name" value="NUDIX_DNA_Glycosylase_C-MutY"/>
    <property type="match status" value="1"/>
</dbReference>
<dbReference type="PANTHER" id="PTHR42944">
    <property type="entry name" value="ADENINE DNA GLYCOSYLASE"/>
    <property type="match status" value="1"/>
</dbReference>
<evidence type="ECO:0000256" key="3">
    <source>
        <dbReference type="ARBA" id="ARBA00008343"/>
    </source>
</evidence>
<comment type="cofactor">
    <cofactor evidence="14">
        <name>[4Fe-4S] cluster</name>
        <dbReference type="ChEBI" id="CHEBI:49883"/>
    </cofactor>
    <text evidence="14">Binds 1 [4Fe-4S] cluster.</text>
</comment>
<dbReference type="GO" id="GO:0006298">
    <property type="term" value="P:mismatch repair"/>
    <property type="evidence" value="ECO:0007669"/>
    <property type="project" value="TreeGrafter"/>
</dbReference>
<evidence type="ECO:0000256" key="11">
    <source>
        <dbReference type="ARBA" id="ARBA00023014"/>
    </source>
</evidence>
<evidence type="ECO:0000256" key="1">
    <source>
        <dbReference type="ARBA" id="ARBA00000843"/>
    </source>
</evidence>
<keyword evidence="6" id="KW-0004">4Fe-4S</keyword>
<proteinExistence type="inferred from homology"/>